<accession>A0ABX0A9Y8</accession>
<protein>
    <submittedName>
        <fullName evidence="1">Uncharacterized protein</fullName>
    </submittedName>
</protein>
<dbReference type="EMBL" id="JAACYS010000043">
    <property type="protein sequence ID" value="NCU18023.1"/>
    <property type="molecule type" value="Genomic_DNA"/>
</dbReference>
<organism evidence="1 2">
    <name type="scientific">Pallidibacillus pasinlerensis</name>
    <dbReference type="NCBI Taxonomy" id="2703818"/>
    <lineage>
        <taxon>Bacteria</taxon>
        <taxon>Bacillati</taxon>
        <taxon>Bacillota</taxon>
        <taxon>Bacilli</taxon>
        <taxon>Bacillales</taxon>
        <taxon>Bacillaceae</taxon>
        <taxon>Pallidibacillus</taxon>
    </lineage>
</organism>
<gene>
    <name evidence="1" type="ORF">GW534_09870</name>
</gene>
<reference evidence="1 2" key="1">
    <citation type="submission" date="2020-01" db="EMBL/GenBank/DDBJ databases">
        <title>A novel Bacillus sp. from Pasinler.</title>
        <authorList>
            <person name="Adiguzel A."/>
            <person name="Ay H."/>
            <person name="Baltaci M.O."/>
        </authorList>
    </citation>
    <scope>NUCLEOTIDE SEQUENCE [LARGE SCALE GENOMIC DNA]</scope>
    <source>
        <strain evidence="1 2">P1</strain>
    </source>
</reference>
<evidence type="ECO:0000313" key="1">
    <source>
        <dbReference type="EMBL" id="NCU18023.1"/>
    </source>
</evidence>
<sequence>MQVSPSENPGFIQSVKQLFGSKYYPIYAHNQDVSDRLWEMCNDLTKQHAYALTDSYNVKINGI</sequence>
<keyword evidence="2" id="KW-1185">Reference proteome</keyword>
<name>A0ABX0A9Y8_9BACI</name>
<evidence type="ECO:0000313" key="2">
    <source>
        <dbReference type="Proteomes" id="UP000743899"/>
    </source>
</evidence>
<dbReference type="Proteomes" id="UP000743899">
    <property type="component" value="Unassembled WGS sequence"/>
</dbReference>
<comment type="caution">
    <text evidence="1">The sequence shown here is derived from an EMBL/GenBank/DDBJ whole genome shotgun (WGS) entry which is preliminary data.</text>
</comment>
<proteinExistence type="predicted"/>